<sequence length="354" mass="36965">MKSQPGVAATASAATAPLLKSHPHSSGHSVSSSSASSVSKCTRLSPSTQTQCAVQSIAPANQGVYDQQQNPASGGFSAGGHPCSVLYVFSTTLANRAAQSVACRQYNSILEFHQNQEDTRRLLLNTTTYYGNLQLPSSTVGKQGFNSVGGMAEASGGGSGGDRGSSSEAPVEGVPSASSSSSTPGFSSERSKCKSDNAKVCGDGSQSDMKRKQCSSLTINIKKEAMSPVPYNQSSLCPSKDGDGDKEAAATVTSSGLAEQPPTSASSAPPFSRTVDTSNLPLSDVPNVTITDDPLEKMAKLTEETLPFEPPLGVWYRIQVLQQMCNGVLGTPDEFLSSYNVSVRKYWTAPDVKI</sequence>
<reference evidence="2 3" key="2">
    <citation type="submission" date="2018-11" db="EMBL/GenBank/DDBJ databases">
        <authorList>
            <consortium name="Pathogen Informatics"/>
        </authorList>
    </citation>
    <scope>NUCLEOTIDE SEQUENCE [LARGE SCALE GENOMIC DNA]</scope>
</reference>
<evidence type="ECO:0000313" key="4">
    <source>
        <dbReference type="WBParaSite" id="SBAD_0000613001-mRNA-1"/>
    </source>
</evidence>
<evidence type="ECO:0000313" key="2">
    <source>
        <dbReference type="EMBL" id="VDP08608.1"/>
    </source>
</evidence>
<dbReference type="WBParaSite" id="SBAD_0000613001-mRNA-1">
    <property type="protein sequence ID" value="SBAD_0000613001-mRNA-1"/>
    <property type="gene ID" value="SBAD_0000613001"/>
</dbReference>
<accession>A0A183IQJ8</accession>
<proteinExistence type="predicted"/>
<organism evidence="4">
    <name type="scientific">Soboliphyme baturini</name>
    <dbReference type="NCBI Taxonomy" id="241478"/>
    <lineage>
        <taxon>Eukaryota</taxon>
        <taxon>Metazoa</taxon>
        <taxon>Ecdysozoa</taxon>
        <taxon>Nematoda</taxon>
        <taxon>Enoplea</taxon>
        <taxon>Dorylaimia</taxon>
        <taxon>Dioctophymatida</taxon>
        <taxon>Dioctophymatoidea</taxon>
        <taxon>Soboliphymatidae</taxon>
        <taxon>Soboliphyme</taxon>
    </lineage>
</organism>
<evidence type="ECO:0000256" key="1">
    <source>
        <dbReference type="SAM" id="MobiDB-lite"/>
    </source>
</evidence>
<reference evidence="4" key="1">
    <citation type="submission" date="2016-06" db="UniProtKB">
        <authorList>
            <consortium name="WormBaseParasite"/>
        </authorList>
    </citation>
    <scope>IDENTIFICATION</scope>
</reference>
<feature type="compositionally biased region" description="Low complexity" evidence="1">
    <location>
        <begin position="176"/>
        <end position="188"/>
    </location>
</feature>
<feature type="region of interest" description="Disordered" evidence="1">
    <location>
        <begin position="144"/>
        <end position="213"/>
    </location>
</feature>
<name>A0A183IQJ8_9BILA</name>
<evidence type="ECO:0000313" key="3">
    <source>
        <dbReference type="Proteomes" id="UP000270296"/>
    </source>
</evidence>
<feature type="compositionally biased region" description="Low complexity" evidence="1">
    <location>
        <begin position="261"/>
        <end position="272"/>
    </location>
</feature>
<feature type="region of interest" description="Disordered" evidence="1">
    <location>
        <begin position="1"/>
        <end position="37"/>
    </location>
</feature>
<dbReference type="Proteomes" id="UP000270296">
    <property type="component" value="Unassembled WGS sequence"/>
</dbReference>
<protein>
    <submittedName>
        <fullName evidence="4">Polyhomeotic-like protein 2</fullName>
    </submittedName>
</protein>
<dbReference type="EMBL" id="UZAM01009330">
    <property type="protein sequence ID" value="VDP08608.1"/>
    <property type="molecule type" value="Genomic_DNA"/>
</dbReference>
<feature type="region of interest" description="Disordered" evidence="1">
    <location>
        <begin position="230"/>
        <end position="286"/>
    </location>
</feature>
<feature type="compositionally biased region" description="Low complexity" evidence="1">
    <location>
        <begin position="24"/>
        <end position="37"/>
    </location>
</feature>
<dbReference type="AlphaFoldDB" id="A0A183IQJ8"/>
<keyword evidence="3" id="KW-1185">Reference proteome</keyword>
<feature type="compositionally biased region" description="Polar residues" evidence="1">
    <location>
        <begin position="274"/>
        <end position="286"/>
    </location>
</feature>
<dbReference type="OrthoDB" id="7668649at2759"/>
<gene>
    <name evidence="2" type="ORF">SBAD_LOCUS5895</name>
</gene>